<evidence type="ECO:0000313" key="3">
    <source>
        <dbReference type="Proteomes" id="UP001500655"/>
    </source>
</evidence>
<proteinExistence type="predicted"/>
<accession>A0ABP4VQ33</accession>
<sequence length="154" mass="17342">MSEARETEPAVLPPPLSVAEILAKREENPDDYAHVPEGYLAVHEVRYAWPVVWMIAPVAEANDVRIRTVETYGTWGGTSWRAYQKDDVQRVADAIAAGTAVVEPRWRRDTVEGRAAIDEFKRNRGHRRFFELLVPTVIVTSVVLLLVLLFAMGS</sequence>
<feature type="transmembrane region" description="Helical" evidence="1">
    <location>
        <begin position="129"/>
        <end position="152"/>
    </location>
</feature>
<evidence type="ECO:0000313" key="2">
    <source>
        <dbReference type="EMBL" id="GAA1734369.1"/>
    </source>
</evidence>
<protein>
    <submittedName>
        <fullName evidence="2">Uncharacterized protein</fullName>
    </submittedName>
</protein>
<keyword evidence="1" id="KW-1133">Transmembrane helix</keyword>
<evidence type="ECO:0000256" key="1">
    <source>
        <dbReference type="SAM" id="Phobius"/>
    </source>
</evidence>
<keyword evidence="3" id="KW-1185">Reference proteome</keyword>
<reference evidence="3" key="1">
    <citation type="journal article" date="2019" name="Int. J. Syst. Evol. Microbiol.">
        <title>The Global Catalogue of Microorganisms (GCM) 10K type strain sequencing project: providing services to taxonomists for standard genome sequencing and annotation.</title>
        <authorList>
            <consortium name="The Broad Institute Genomics Platform"/>
            <consortium name="The Broad Institute Genome Sequencing Center for Infectious Disease"/>
            <person name="Wu L."/>
            <person name="Ma J."/>
        </authorList>
    </citation>
    <scope>NUCLEOTIDE SEQUENCE [LARGE SCALE GENOMIC DNA]</scope>
    <source>
        <strain evidence="3">JCM 13249</strain>
    </source>
</reference>
<organism evidence="2 3">
    <name type="scientific">Luedemannella helvata</name>
    <dbReference type="NCBI Taxonomy" id="349315"/>
    <lineage>
        <taxon>Bacteria</taxon>
        <taxon>Bacillati</taxon>
        <taxon>Actinomycetota</taxon>
        <taxon>Actinomycetes</taxon>
        <taxon>Micromonosporales</taxon>
        <taxon>Micromonosporaceae</taxon>
        <taxon>Luedemannella</taxon>
    </lineage>
</organism>
<dbReference type="RefSeq" id="WP_344075435.1">
    <property type="nucleotide sequence ID" value="NZ_BAAALS010000001.1"/>
</dbReference>
<name>A0ABP4VQ33_9ACTN</name>
<dbReference type="Proteomes" id="UP001500655">
    <property type="component" value="Unassembled WGS sequence"/>
</dbReference>
<comment type="caution">
    <text evidence="2">The sequence shown here is derived from an EMBL/GenBank/DDBJ whole genome shotgun (WGS) entry which is preliminary data.</text>
</comment>
<keyword evidence="1" id="KW-0812">Transmembrane</keyword>
<gene>
    <name evidence="2" type="ORF">GCM10009681_00640</name>
</gene>
<dbReference type="EMBL" id="BAAALS010000001">
    <property type="protein sequence ID" value="GAA1734369.1"/>
    <property type="molecule type" value="Genomic_DNA"/>
</dbReference>
<keyword evidence="1" id="KW-0472">Membrane</keyword>